<comment type="subcellular location">
    <subcellularLocation>
        <location evidence="1">Cell envelope</location>
    </subcellularLocation>
</comment>
<dbReference type="InterPro" id="IPR002491">
    <property type="entry name" value="ABC_transptr_periplasmic_BD"/>
</dbReference>
<dbReference type="Proteomes" id="UP000451471">
    <property type="component" value="Unassembled WGS sequence"/>
</dbReference>
<keyword evidence="2" id="KW-0813">Transport</keyword>
<dbReference type="InterPro" id="IPR051313">
    <property type="entry name" value="Bact_iron-sidero_bind"/>
</dbReference>
<dbReference type="PROSITE" id="PS50983">
    <property type="entry name" value="FE_B12_PBP"/>
    <property type="match status" value="1"/>
</dbReference>
<keyword evidence="7" id="KW-1185">Reference proteome</keyword>
<dbReference type="EMBL" id="WSZK01000015">
    <property type="protein sequence ID" value="MWG34783.1"/>
    <property type="molecule type" value="Genomic_DNA"/>
</dbReference>
<dbReference type="OrthoDB" id="304381at2157"/>
<organism evidence="6 7">
    <name type="scientific">Halomarina oriensis</name>
    <dbReference type="NCBI Taxonomy" id="671145"/>
    <lineage>
        <taxon>Archaea</taxon>
        <taxon>Methanobacteriati</taxon>
        <taxon>Methanobacteriota</taxon>
        <taxon>Stenosarchaea group</taxon>
        <taxon>Halobacteria</taxon>
        <taxon>Halobacteriales</taxon>
        <taxon>Natronomonadaceae</taxon>
        <taxon>Halomarina</taxon>
    </lineage>
</organism>
<keyword evidence="3" id="KW-0732">Signal</keyword>
<dbReference type="PROSITE" id="PS51318">
    <property type="entry name" value="TAT"/>
    <property type="match status" value="1"/>
</dbReference>
<gene>
    <name evidence="6" type="ORF">GQS65_09815</name>
</gene>
<protein>
    <submittedName>
        <fullName evidence="6">ABC transporter substrate-binding protein</fullName>
    </submittedName>
</protein>
<evidence type="ECO:0000256" key="4">
    <source>
        <dbReference type="SAM" id="MobiDB-lite"/>
    </source>
</evidence>
<proteinExistence type="predicted"/>
<dbReference type="SUPFAM" id="SSF53807">
    <property type="entry name" value="Helical backbone' metal receptor"/>
    <property type="match status" value="1"/>
</dbReference>
<dbReference type="PANTHER" id="PTHR30532">
    <property type="entry name" value="IRON III DICITRATE-BINDING PERIPLASMIC PROTEIN"/>
    <property type="match status" value="1"/>
</dbReference>
<evidence type="ECO:0000259" key="5">
    <source>
        <dbReference type="PROSITE" id="PS50983"/>
    </source>
</evidence>
<feature type="compositionally biased region" description="Acidic residues" evidence="4">
    <location>
        <begin position="58"/>
        <end position="67"/>
    </location>
</feature>
<sequence length="402" mass="43921">MYDERTRRQFLFTSGTVGVGALLAGCASDGGNGGSTGTDESTETADETATDGPTADEPTSEATEEQSTEAGYSVSMEPVGTVEFEAVPESVATYCPGYADMSVALGHGDAVNTVGQKARYHTTYYDDLSGVGIDKSGLTNMYQGGIDKELFYELESDLHLVDPNWLLNNFDGWAQADVDEVTDNVAPFLGNTIFRRTDSWHDYRYYSMYEAFEKVAQVYGETERYAAFSSFHDDVLSTVESNLPAESERPNALLTFGSSDEPEAFSPYRITDEGTNKKQFRDLGIGDALEGTGVSGLSTNDRGQIDYETMAQVDPDSILVRGHETKTEAEFQDTVVAFMESHPVASDLTAVQNGMVFRGGPIYEGPIQNLFLTERFAQAYFPDSFSGDLFDREELASVITES</sequence>
<dbReference type="Pfam" id="PF01497">
    <property type="entry name" value="Peripla_BP_2"/>
    <property type="match status" value="1"/>
</dbReference>
<evidence type="ECO:0000313" key="6">
    <source>
        <dbReference type="EMBL" id="MWG34783.1"/>
    </source>
</evidence>
<evidence type="ECO:0000256" key="3">
    <source>
        <dbReference type="ARBA" id="ARBA00022729"/>
    </source>
</evidence>
<feature type="domain" description="Fe/B12 periplasmic-binding" evidence="5">
    <location>
        <begin position="90"/>
        <end position="389"/>
    </location>
</feature>
<feature type="compositionally biased region" description="Acidic residues" evidence="4">
    <location>
        <begin position="40"/>
        <end position="49"/>
    </location>
</feature>
<reference evidence="6 7" key="1">
    <citation type="submission" date="2019-12" db="EMBL/GenBank/DDBJ databases">
        <title>Halocatena pleomorpha gen. nov. sp. nov., an extremely halophilic archaeon of family Halobacteriaceae isolated from saltpan soil.</title>
        <authorList>
            <person name="Pal Y."/>
            <person name="Verma A."/>
            <person name="Krishnamurthi S."/>
            <person name="Kumar P."/>
        </authorList>
    </citation>
    <scope>NUCLEOTIDE SEQUENCE [LARGE SCALE GENOMIC DNA]</scope>
    <source>
        <strain evidence="6 7">JCM 16495</strain>
    </source>
</reference>
<evidence type="ECO:0000256" key="1">
    <source>
        <dbReference type="ARBA" id="ARBA00004196"/>
    </source>
</evidence>
<evidence type="ECO:0000313" key="7">
    <source>
        <dbReference type="Proteomes" id="UP000451471"/>
    </source>
</evidence>
<feature type="region of interest" description="Disordered" evidence="4">
    <location>
        <begin position="24"/>
        <end position="76"/>
    </location>
</feature>
<dbReference type="AlphaFoldDB" id="A0A6B0GQ44"/>
<dbReference type="PROSITE" id="PS51257">
    <property type="entry name" value="PROKAR_LIPOPROTEIN"/>
    <property type="match status" value="1"/>
</dbReference>
<dbReference type="RefSeq" id="WP_158204422.1">
    <property type="nucleotide sequence ID" value="NZ_WSZK01000015.1"/>
</dbReference>
<dbReference type="Gene3D" id="3.40.50.1980">
    <property type="entry name" value="Nitrogenase molybdenum iron protein domain"/>
    <property type="match status" value="2"/>
</dbReference>
<name>A0A6B0GQ44_9EURY</name>
<comment type="caution">
    <text evidence="6">The sequence shown here is derived from an EMBL/GenBank/DDBJ whole genome shotgun (WGS) entry which is preliminary data.</text>
</comment>
<dbReference type="InterPro" id="IPR006311">
    <property type="entry name" value="TAT_signal"/>
</dbReference>
<dbReference type="PANTHER" id="PTHR30532:SF1">
    <property type="entry name" value="IRON(3+)-HYDROXAMATE-BINDING PROTEIN FHUD"/>
    <property type="match status" value="1"/>
</dbReference>
<evidence type="ECO:0000256" key="2">
    <source>
        <dbReference type="ARBA" id="ARBA00022448"/>
    </source>
</evidence>
<accession>A0A6B0GQ44</accession>